<organism evidence="1 2">
    <name type="scientific">Streblomastix strix</name>
    <dbReference type="NCBI Taxonomy" id="222440"/>
    <lineage>
        <taxon>Eukaryota</taxon>
        <taxon>Metamonada</taxon>
        <taxon>Preaxostyla</taxon>
        <taxon>Oxymonadida</taxon>
        <taxon>Streblomastigidae</taxon>
        <taxon>Streblomastix</taxon>
    </lineage>
</organism>
<dbReference type="Proteomes" id="UP000324800">
    <property type="component" value="Unassembled WGS sequence"/>
</dbReference>
<evidence type="ECO:0000313" key="2">
    <source>
        <dbReference type="Proteomes" id="UP000324800"/>
    </source>
</evidence>
<reference evidence="1 2" key="1">
    <citation type="submission" date="2019-03" db="EMBL/GenBank/DDBJ databases">
        <title>Single cell metagenomics reveals metabolic interactions within the superorganism composed of flagellate Streblomastix strix and complex community of Bacteroidetes bacteria on its surface.</title>
        <authorList>
            <person name="Treitli S.C."/>
            <person name="Kolisko M."/>
            <person name="Husnik F."/>
            <person name="Keeling P."/>
            <person name="Hampl V."/>
        </authorList>
    </citation>
    <scope>NUCLEOTIDE SEQUENCE [LARGE SCALE GENOMIC DNA]</scope>
    <source>
        <strain evidence="1">ST1C</strain>
    </source>
</reference>
<name>A0A5J4VYB1_9EUKA</name>
<evidence type="ECO:0000313" key="1">
    <source>
        <dbReference type="EMBL" id="KAA6387627.1"/>
    </source>
</evidence>
<protein>
    <submittedName>
        <fullName evidence="1">Uncharacterized protein</fullName>
    </submittedName>
</protein>
<dbReference type="EMBL" id="SNRW01004299">
    <property type="protein sequence ID" value="KAA6387627.1"/>
    <property type="molecule type" value="Genomic_DNA"/>
</dbReference>
<accession>A0A5J4VYB1</accession>
<dbReference type="AlphaFoldDB" id="A0A5J4VYB1"/>
<proteinExistence type="predicted"/>
<gene>
    <name evidence="1" type="ORF">EZS28_016845</name>
</gene>
<comment type="caution">
    <text evidence="1">The sequence shown here is derived from an EMBL/GenBank/DDBJ whole genome shotgun (WGS) entry which is preliminary data.</text>
</comment>
<sequence>MVEYRVRQSLGLRDGWKNLAIIWLTARTEIRVFIQIETKWKAGWRELQHMGLLDKFPANKFYVILPVNAI</sequence>